<dbReference type="Proteomes" id="UP000229307">
    <property type="component" value="Unassembled WGS sequence"/>
</dbReference>
<gene>
    <name evidence="1" type="ORF">COY52_05430</name>
</gene>
<dbReference type="SUPFAM" id="SSF49899">
    <property type="entry name" value="Concanavalin A-like lectins/glucanases"/>
    <property type="match status" value="1"/>
</dbReference>
<dbReference type="Gene3D" id="2.60.120.200">
    <property type="match status" value="1"/>
</dbReference>
<sequence>TMVPLAAPLEPNTWHHAAITIDAKGKHIYYIDGNDFGEQDGTPGTADGDYPVIIGKADNFWNGVIDELKIYNRALGPDEIKAQAARK</sequence>
<comment type="caution">
    <text evidence="1">The sequence shown here is derived from an EMBL/GenBank/DDBJ whole genome shotgun (WGS) entry which is preliminary data.</text>
</comment>
<evidence type="ECO:0000313" key="1">
    <source>
        <dbReference type="EMBL" id="PIZ17028.1"/>
    </source>
</evidence>
<feature type="non-terminal residue" evidence="1">
    <location>
        <position position="1"/>
    </location>
</feature>
<dbReference type="InterPro" id="IPR013320">
    <property type="entry name" value="ConA-like_dom_sf"/>
</dbReference>
<organism evidence="1 2">
    <name type="scientific">Candidatus Desantisbacteria bacterium CG_4_10_14_0_8_um_filter_48_22</name>
    <dbReference type="NCBI Taxonomy" id="1974543"/>
    <lineage>
        <taxon>Bacteria</taxon>
        <taxon>Candidatus Desantisiibacteriota</taxon>
    </lineage>
</organism>
<proteinExistence type="predicted"/>
<dbReference type="Pfam" id="PF13385">
    <property type="entry name" value="Laminin_G_3"/>
    <property type="match status" value="1"/>
</dbReference>
<dbReference type="AlphaFoldDB" id="A0A2M7SC12"/>
<evidence type="ECO:0008006" key="3">
    <source>
        <dbReference type="Google" id="ProtNLM"/>
    </source>
</evidence>
<name>A0A2M7SC12_9BACT</name>
<protein>
    <recommendedName>
        <fullName evidence="3">LamG-like jellyroll fold domain-containing protein</fullName>
    </recommendedName>
</protein>
<reference evidence="2" key="1">
    <citation type="submission" date="2017-09" db="EMBL/GenBank/DDBJ databases">
        <title>Depth-based differentiation of microbial function through sediment-hosted aquifers and enrichment of novel symbionts in the deep terrestrial subsurface.</title>
        <authorList>
            <person name="Probst A.J."/>
            <person name="Ladd B."/>
            <person name="Jarett J.K."/>
            <person name="Geller-Mcgrath D.E."/>
            <person name="Sieber C.M.K."/>
            <person name="Emerson J.B."/>
            <person name="Anantharaman K."/>
            <person name="Thomas B.C."/>
            <person name="Malmstrom R."/>
            <person name="Stieglmeier M."/>
            <person name="Klingl A."/>
            <person name="Woyke T."/>
            <person name="Ryan C.M."/>
            <person name="Banfield J.F."/>
        </authorList>
    </citation>
    <scope>NUCLEOTIDE SEQUENCE [LARGE SCALE GENOMIC DNA]</scope>
</reference>
<evidence type="ECO:0000313" key="2">
    <source>
        <dbReference type="Proteomes" id="UP000229307"/>
    </source>
</evidence>
<accession>A0A2M7SC12</accession>
<dbReference type="EMBL" id="PFMR01000148">
    <property type="protein sequence ID" value="PIZ17028.1"/>
    <property type="molecule type" value="Genomic_DNA"/>
</dbReference>